<reference evidence="1 2" key="1">
    <citation type="journal article" date="2019" name="Int. J. Syst. Evol. Microbiol.">
        <title>The Global Catalogue of Microorganisms (GCM) 10K type strain sequencing project: providing services to taxonomists for standard genome sequencing and annotation.</title>
        <authorList>
            <consortium name="The Broad Institute Genomics Platform"/>
            <consortium name="The Broad Institute Genome Sequencing Center for Infectious Disease"/>
            <person name="Wu L."/>
            <person name="Ma J."/>
        </authorList>
    </citation>
    <scope>NUCLEOTIDE SEQUENCE [LARGE SCALE GENOMIC DNA]</scope>
    <source>
        <strain evidence="1 2">JCM 15395</strain>
    </source>
</reference>
<name>A0ABN1FJG6_9BACI</name>
<dbReference type="EMBL" id="BAAADS010000001">
    <property type="protein sequence ID" value="GAA0592116.1"/>
    <property type="molecule type" value="Genomic_DNA"/>
</dbReference>
<gene>
    <name evidence="1" type="ORF">GCM10009001_05360</name>
</gene>
<dbReference type="Proteomes" id="UP001500866">
    <property type="component" value="Unassembled WGS sequence"/>
</dbReference>
<evidence type="ECO:0000313" key="1">
    <source>
        <dbReference type="EMBL" id="GAA0592116.1"/>
    </source>
</evidence>
<proteinExistence type="predicted"/>
<accession>A0ABN1FJG6</accession>
<dbReference type="RefSeq" id="WP_343810048.1">
    <property type="nucleotide sequence ID" value="NZ_BAAADS010000001.1"/>
</dbReference>
<evidence type="ECO:0000313" key="2">
    <source>
        <dbReference type="Proteomes" id="UP001500866"/>
    </source>
</evidence>
<organism evidence="1 2">
    <name type="scientific">Virgibacillus siamensis</name>
    <dbReference type="NCBI Taxonomy" id="480071"/>
    <lineage>
        <taxon>Bacteria</taxon>
        <taxon>Bacillati</taxon>
        <taxon>Bacillota</taxon>
        <taxon>Bacilli</taxon>
        <taxon>Bacillales</taxon>
        <taxon>Bacillaceae</taxon>
        <taxon>Virgibacillus</taxon>
    </lineage>
</organism>
<protein>
    <submittedName>
        <fullName evidence="1">Uncharacterized protein</fullName>
    </submittedName>
</protein>
<sequence length="90" mass="10573">MWELVLYLSAILDIKNSDFVHEKAEWKGFERLSYTLMESNEKDKKFILTFLRKGNIIKLVTVSGFGHDNMDFRVSEDQNSSNKLLELKND</sequence>
<keyword evidence="2" id="KW-1185">Reference proteome</keyword>
<comment type="caution">
    <text evidence="1">The sequence shown here is derived from an EMBL/GenBank/DDBJ whole genome shotgun (WGS) entry which is preliminary data.</text>
</comment>